<dbReference type="AlphaFoldDB" id="A0A839SUC0"/>
<keyword evidence="2" id="KW-1185">Reference proteome</keyword>
<protein>
    <submittedName>
        <fullName evidence="1">Uncharacterized protein</fullName>
    </submittedName>
</protein>
<organism evidence="1 2">
    <name type="scientific">Limibacillus halophilus</name>
    <dbReference type="NCBI Taxonomy" id="1579333"/>
    <lineage>
        <taxon>Bacteria</taxon>
        <taxon>Pseudomonadati</taxon>
        <taxon>Pseudomonadota</taxon>
        <taxon>Alphaproteobacteria</taxon>
        <taxon>Rhodospirillales</taxon>
        <taxon>Rhodovibrionaceae</taxon>
        <taxon>Limibacillus</taxon>
    </lineage>
</organism>
<sequence>MRGQGFSEPRQRGQFDEFILINGAVLYIADFLIKRLEQSLDRAICAAFGYIASKAIGEGLT</sequence>
<proteinExistence type="predicted"/>
<name>A0A839SUC0_9PROT</name>
<comment type="caution">
    <text evidence="1">The sequence shown here is derived from an EMBL/GenBank/DDBJ whole genome shotgun (WGS) entry which is preliminary data.</text>
</comment>
<gene>
    <name evidence="1" type="ORF">FHR98_001886</name>
</gene>
<dbReference type="RefSeq" id="WP_183416411.1">
    <property type="nucleotide sequence ID" value="NZ_JACHXA010000004.1"/>
</dbReference>
<evidence type="ECO:0000313" key="2">
    <source>
        <dbReference type="Proteomes" id="UP000581135"/>
    </source>
</evidence>
<reference evidence="1 2" key="1">
    <citation type="submission" date="2020-08" db="EMBL/GenBank/DDBJ databases">
        <title>Genomic Encyclopedia of Type Strains, Phase III (KMG-III): the genomes of soil and plant-associated and newly described type strains.</title>
        <authorList>
            <person name="Whitman W."/>
        </authorList>
    </citation>
    <scope>NUCLEOTIDE SEQUENCE [LARGE SCALE GENOMIC DNA]</scope>
    <source>
        <strain evidence="1 2">CECT 8803</strain>
    </source>
</reference>
<dbReference type="EMBL" id="JACHXA010000004">
    <property type="protein sequence ID" value="MBB3065599.1"/>
    <property type="molecule type" value="Genomic_DNA"/>
</dbReference>
<dbReference type="Proteomes" id="UP000581135">
    <property type="component" value="Unassembled WGS sequence"/>
</dbReference>
<accession>A0A839SUC0</accession>
<evidence type="ECO:0000313" key="1">
    <source>
        <dbReference type="EMBL" id="MBB3065599.1"/>
    </source>
</evidence>